<reference evidence="5 6" key="1">
    <citation type="journal article" date="2023" name="Sci. Data">
        <title>Genome assembly of the Korean intertidal mud-creeper Batillaria attramentaria.</title>
        <authorList>
            <person name="Patra A.K."/>
            <person name="Ho P.T."/>
            <person name="Jun S."/>
            <person name="Lee S.J."/>
            <person name="Kim Y."/>
            <person name="Won Y.J."/>
        </authorList>
    </citation>
    <scope>NUCLEOTIDE SEQUENCE [LARGE SCALE GENOMIC DNA]</scope>
    <source>
        <strain evidence="5">Wonlab-2016</strain>
    </source>
</reference>
<evidence type="ECO:0000256" key="1">
    <source>
        <dbReference type="ARBA" id="ARBA00022741"/>
    </source>
</evidence>
<feature type="compositionally biased region" description="Polar residues" evidence="3">
    <location>
        <begin position="505"/>
        <end position="515"/>
    </location>
</feature>
<evidence type="ECO:0000313" key="5">
    <source>
        <dbReference type="EMBL" id="KAK7503176.1"/>
    </source>
</evidence>
<dbReference type="GO" id="GO:0005524">
    <property type="term" value="F:ATP binding"/>
    <property type="evidence" value="ECO:0007669"/>
    <property type="project" value="UniProtKB-KW"/>
</dbReference>
<dbReference type="PANTHER" id="PTHR24346:SF79">
    <property type="entry name" value="PROTEIN KINASE DOMAIN-CONTAINING PROTEIN"/>
    <property type="match status" value="1"/>
</dbReference>
<dbReference type="EMBL" id="JACVVK020000021">
    <property type="protein sequence ID" value="KAK7503176.1"/>
    <property type="molecule type" value="Genomic_DNA"/>
</dbReference>
<feature type="compositionally biased region" description="Polar residues" evidence="3">
    <location>
        <begin position="666"/>
        <end position="676"/>
    </location>
</feature>
<dbReference type="PROSITE" id="PS00108">
    <property type="entry name" value="PROTEIN_KINASE_ST"/>
    <property type="match status" value="1"/>
</dbReference>
<name>A0ABD0LVQ6_9CAEN</name>
<comment type="caution">
    <text evidence="5">The sequence shown here is derived from an EMBL/GenBank/DDBJ whole genome shotgun (WGS) entry which is preliminary data.</text>
</comment>
<evidence type="ECO:0000256" key="3">
    <source>
        <dbReference type="SAM" id="MobiDB-lite"/>
    </source>
</evidence>
<feature type="compositionally biased region" description="Polar residues" evidence="3">
    <location>
        <begin position="602"/>
        <end position="611"/>
    </location>
</feature>
<dbReference type="Proteomes" id="UP001519460">
    <property type="component" value="Unassembled WGS sequence"/>
</dbReference>
<evidence type="ECO:0000256" key="2">
    <source>
        <dbReference type="ARBA" id="ARBA00022840"/>
    </source>
</evidence>
<evidence type="ECO:0000259" key="4">
    <source>
        <dbReference type="PROSITE" id="PS50011"/>
    </source>
</evidence>
<feature type="compositionally biased region" description="Polar residues" evidence="3">
    <location>
        <begin position="323"/>
        <end position="346"/>
    </location>
</feature>
<feature type="non-terminal residue" evidence="5">
    <location>
        <position position="1"/>
    </location>
</feature>
<dbReference type="SUPFAM" id="SSF56112">
    <property type="entry name" value="Protein kinase-like (PK-like)"/>
    <property type="match status" value="1"/>
</dbReference>
<dbReference type="Gene3D" id="1.10.510.10">
    <property type="entry name" value="Transferase(Phosphotransferase) domain 1"/>
    <property type="match status" value="1"/>
</dbReference>
<feature type="compositionally biased region" description="Basic and acidic residues" evidence="3">
    <location>
        <begin position="631"/>
        <end position="641"/>
    </location>
</feature>
<feature type="domain" description="Protein kinase" evidence="4">
    <location>
        <begin position="1"/>
        <end position="229"/>
    </location>
</feature>
<feature type="compositionally biased region" description="Pro residues" evidence="3">
    <location>
        <begin position="517"/>
        <end position="526"/>
    </location>
</feature>
<organism evidence="5 6">
    <name type="scientific">Batillaria attramentaria</name>
    <dbReference type="NCBI Taxonomy" id="370345"/>
    <lineage>
        <taxon>Eukaryota</taxon>
        <taxon>Metazoa</taxon>
        <taxon>Spiralia</taxon>
        <taxon>Lophotrochozoa</taxon>
        <taxon>Mollusca</taxon>
        <taxon>Gastropoda</taxon>
        <taxon>Caenogastropoda</taxon>
        <taxon>Sorbeoconcha</taxon>
        <taxon>Cerithioidea</taxon>
        <taxon>Batillariidae</taxon>
        <taxon>Batillaria</taxon>
    </lineage>
</organism>
<feature type="region of interest" description="Disordered" evidence="3">
    <location>
        <begin position="484"/>
        <end position="565"/>
    </location>
</feature>
<dbReference type="Pfam" id="PF00069">
    <property type="entry name" value="Pkinase"/>
    <property type="match status" value="1"/>
</dbReference>
<keyword evidence="2" id="KW-0067">ATP-binding</keyword>
<gene>
    <name evidence="5" type="ORF">BaRGS_00005441</name>
</gene>
<feature type="region of interest" description="Disordered" evidence="3">
    <location>
        <begin position="598"/>
        <end position="617"/>
    </location>
</feature>
<protein>
    <recommendedName>
        <fullName evidence="4">Protein kinase domain-containing protein</fullName>
    </recommendedName>
</protein>
<feature type="region of interest" description="Disordered" evidence="3">
    <location>
        <begin position="631"/>
        <end position="688"/>
    </location>
</feature>
<dbReference type="PROSITE" id="PS50011">
    <property type="entry name" value="PROTEIN_KINASE_DOM"/>
    <property type="match status" value="1"/>
</dbReference>
<keyword evidence="1" id="KW-0547">Nucleotide-binding</keyword>
<dbReference type="InterPro" id="IPR011009">
    <property type="entry name" value="Kinase-like_dom_sf"/>
</dbReference>
<accession>A0ABD0LVQ6</accession>
<feature type="compositionally biased region" description="Basic and acidic residues" evidence="3">
    <location>
        <begin position="677"/>
        <end position="687"/>
    </location>
</feature>
<feature type="region of interest" description="Disordered" evidence="3">
    <location>
        <begin position="297"/>
        <end position="359"/>
    </location>
</feature>
<dbReference type="PANTHER" id="PTHR24346">
    <property type="entry name" value="MAP/MICROTUBULE AFFINITY-REGULATING KINASE"/>
    <property type="match status" value="1"/>
</dbReference>
<dbReference type="FunFam" id="1.10.510.10:FF:000571">
    <property type="entry name" value="Maternal embryonic leucine zipper kinase"/>
    <property type="match status" value="1"/>
</dbReference>
<keyword evidence="6" id="KW-1185">Reference proteome</keyword>
<sequence length="704" mass="78182">VAVKIVSKRVIVQRDAARRNFRREALLLQHVQHPNIVRLYEAMETPNSYYLVFELAENGHLLQYVTDRENLPEGEARHFTRQIVSAVDHLHRSGIVHRDLKLENFLLNTSLDIKIVDFGLSALCQREGGLSTQCGSPVYAAPEIFGSRRYGPPVDMWSVGVCLYAMVVGRLPFLPDPPTNLAQLHALILRGATIPTFLSQGLQHILSGLLEVQESKRMSINDIWHHSWLTCNGSQPMVRYPPVSKAPPPSVDTAIVRYMTTMFRFSESDVIHSVTDRKLNASSATYHLLKRNMERQKLSSSEGSLGAGDDACAEDTSSRNSDRLTSARTSQSLGGSVRTVSDYSSSDTKECRTSGKNGEAQDVNNYKQCILYLKEARHGMFMNGRAFTKLRRDNVVGAVAASLDHNQYDEVRVGSHKLPFLNQHKGLHSFGQQLSQGQTSVSQLPTQTLTQFPHPHPHGGEVTRHLVQPASSQDVRLNVFGKSALKNQGQGQGQGGRQGDRSGSVAVNGNTTLYWSQPPPPPPPPNTAHGRRSSRHQIALSDPGPHSPRSYGTLTPPSLKDPFGRETWRTVYQQEVRVAGENEARQQRTPGVAFVAPLSSPKALTSRQTESGGEKKQSYFLVRRLAADLNRKRAVPSDRRNQLTSPSEPDHPHHHITVNDDHLSDNNDAAPTTRPSTTEDRYADREGSFMTPVIRVTITSTFRQ</sequence>
<evidence type="ECO:0000313" key="6">
    <source>
        <dbReference type="Proteomes" id="UP001519460"/>
    </source>
</evidence>
<dbReference type="AlphaFoldDB" id="A0ABD0LVQ6"/>
<dbReference type="SMART" id="SM00220">
    <property type="entry name" value="S_TKc"/>
    <property type="match status" value="1"/>
</dbReference>
<proteinExistence type="predicted"/>
<dbReference type="InterPro" id="IPR008271">
    <property type="entry name" value="Ser/Thr_kinase_AS"/>
</dbReference>
<dbReference type="InterPro" id="IPR000719">
    <property type="entry name" value="Prot_kinase_dom"/>
</dbReference>